<evidence type="ECO:0000313" key="1">
    <source>
        <dbReference type="EMBL" id="KAG9218294.1"/>
    </source>
</evidence>
<keyword evidence="2" id="KW-1185">Reference proteome</keyword>
<comment type="caution">
    <text evidence="1">The sequence shown here is derived from an EMBL/GenBank/DDBJ whole genome shotgun (WGS) entry which is preliminary data.</text>
</comment>
<accession>A0ACB7IJF4</accession>
<name>A0ACB7IJF4_PLECO</name>
<protein>
    <submittedName>
        <fullName evidence="1">Uncharacterized protein</fullName>
    </submittedName>
</protein>
<evidence type="ECO:0000313" key="2">
    <source>
        <dbReference type="Proteomes" id="UP000824881"/>
    </source>
</evidence>
<gene>
    <name evidence="1" type="ORF">CCMSSC00406_0009894</name>
</gene>
<proteinExistence type="predicted"/>
<dbReference type="Proteomes" id="UP000824881">
    <property type="component" value="Unassembled WGS sequence"/>
</dbReference>
<dbReference type="EMBL" id="WQMT02000010">
    <property type="protein sequence ID" value="KAG9218294.1"/>
    <property type="molecule type" value="Genomic_DNA"/>
</dbReference>
<sequence length="288" mass="32416">MVWLRLPLLLRVDRVLLLLLLPLCICICGCAPSRFVLVDAILVNVTIDDTFGDQFYTLFPQYTHPFLPPNQHDCYPKYIPNTNTVPPVWKQGPACTTCGVKLDQEQVMSGTWYDGKWDEHSKEQTRVEFTFWGTAIYIYSIVSNRLTDLQNYEFYIDNPNLPVGNFTYSADGSNSYIYHYLLYSNTDLQDGQHTFTLASSKPDDGSVNGILMLILFDYAVYTLDIDIDTPSSSTQQHSPMRTSGASASTTAPLSIVHLYQALSGLFGGIAAISVGVCMYSLRHKFRKL</sequence>
<organism evidence="1 2">
    <name type="scientific">Pleurotus cornucopiae</name>
    <name type="common">Cornucopia mushroom</name>
    <dbReference type="NCBI Taxonomy" id="5321"/>
    <lineage>
        <taxon>Eukaryota</taxon>
        <taxon>Fungi</taxon>
        <taxon>Dikarya</taxon>
        <taxon>Basidiomycota</taxon>
        <taxon>Agaricomycotina</taxon>
        <taxon>Agaricomycetes</taxon>
        <taxon>Agaricomycetidae</taxon>
        <taxon>Agaricales</taxon>
        <taxon>Pleurotineae</taxon>
        <taxon>Pleurotaceae</taxon>
        <taxon>Pleurotus</taxon>
    </lineage>
</organism>
<reference evidence="1 2" key="1">
    <citation type="journal article" date="2021" name="Appl. Environ. Microbiol.">
        <title>Genetic linkage and physical mapping for an oyster mushroom Pleurotus cornucopiae and QTL analysis for the trait cap color.</title>
        <authorList>
            <person name="Zhang Y."/>
            <person name="Gao W."/>
            <person name="Sonnenberg A."/>
            <person name="Chen Q."/>
            <person name="Zhang J."/>
            <person name="Huang C."/>
        </authorList>
    </citation>
    <scope>NUCLEOTIDE SEQUENCE [LARGE SCALE GENOMIC DNA]</scope>
    <source>
        <strain evidence="1">CCMSSC00406</strain>
    </source>
</reference>